<feature type="region of interest" description="Disordered" evidence="1">
    <location>
        <begin position="1"/>
        <end position="111"/>
    </location>
</feature>
<evidence type="ECO:0000256" key="1">
    <source>
        <dbReference type="SAM" id="MobiDB-lite"/>
    </source>
</evidence>
<feature type="compositionally biased region" description="Basic and acidic residues" evidence="1">
    <location>
        <begin position="1"/>
        <end position="18"/>
    </location>
</feature>
<name>A0A7W5ASE4_9ACTN</name>
<keyword evidence="3" id="KW-1185">Reference proteome</keyword>
<dbReference type="Proteomes" id="UP000590749">
    <property type="component" value="Unassembled WGS sequence"/>
</dbReference>
<evidence type="ECO:0000313" key="2">
    <source>
        <dbReference type="EMBL" id="MBB3101144.1"/>
    </source>
</evidence>
<proteinExistence type="predicted"/>
<sequence length="111" mass="12114">MPGDSRRNLEEQMQRKSQDQQNHGGHPGHGRLPPIRVRDEQRKHNAEAERAPPGAERHRDHLVGTTPADRMISETGPVTGGVPPTATGDPGQPEHHLTGNEHHAGGRKDST</sequence>
<accession>A0A7W5ASE4</accession>
<organism evidence="2 3">
    <name type="scientific">Actinoplanes campanulatus</name>
    <dbReference type="NCBI Taxonomy" id="113559"/>
    <lineage>
        <taxon>Bacteria</taxon>
        <taxon>Bacillati</taxon>
        <taxon>Actinomycetota</taxon>
        <taxon>Actinomycetes</taxon>
        <taxon>Micromonosporales</taxon>
        <taxon>Micromonosporaceae</taxon>
        <taxon>Actinoplanes</taxon>
    </lineage>
</organism>
<evidence type="ECO:0000313" key="3">
    <source>
        <dbReference type="Proteomes" id="UP000590749"/>
    </source>
</evidence>
<feature type="compositionally biased region" description="Basic and acidic residues" evidence="1">
    <location>
        <begin position="36"/>
        <end position="62"/>
    </location>
</feature>
<dbReference type="AlphaFoldDB" id="A0A7W5ASE4"/>
<dbReference type="RefSeq" id="WP_183227431.1">
    <property type="nucleotide sequence ID" value="NZ_BMPW01000049.1"/>
</dbReference>
<comment type="caution">
    <text evidence="2">The sequence shown here is derived from an EMBL/GenBank/DDBJ whole genome shotgun (WGS) entry which is preliminary data.</text>
</comment>
<reference evidence="2 3" key="1">
    <citation type="submission" date="2020-08" db="EMBL/GenBank/DDBJ databases">
        <title>Genomic Encyclopedia of Type Strains, Phase III (KMG-III): the genomes of soil and plant-associated and newly described type strains.</title>
        <authorList>
            <person name="Whitman W."/>
        </authorList>
    </citation>
    <scope>NUCLEOTIDE SEQUENCE [LARGE SCALE GENOMIC DNA]</scope>
    <source>
        <strain evidence="2 3">CECT 3287</strain>
    </source>
</reference>
<protein>
    <submittedName>
        <fullName evidence="2">Uncharacterized protein</fullName>
    </submittedName>
</protein>
<dbReference type="EMBL" id="JACHXF010000033">
    <property type="protein sequence ID" value="MBB3101144.1"/>
    <property type="molecule type" value="Genomic_DNA"/>
</dbReference>
<feature type="compositionally biased region" description="Basic and acidic residues" evidence="1">
    <location>
        <begin position="92"/>
        <end position="111"/>
    </location>
</feature>
<gene>
    <name evidence="2" type="ORF">FHR83_008872</name>
</gene>